<reference evidence="2 3" key="1">
    <citation type="journal article" date="2018" name="PLoS ONE">
        <title>The draft genome of Kipferlia bialata reveals reductive genome evolution in fornicate parasites.</title>
        <authorList>
            <person name="Tanifuji G."/>
            <person name="Takabayashi S."/>
            <person name="Kume K."/>
            <person name="Takagi M."/>
            <person name="Nakayama T."/>
            <person name="Kamikawa R."/>
            <person name="Inagaki Y."/>
            <person name="Hashimoto T."/>
        </authorList>
    </citation>
    <scope>NUCLEOTIDE SEQUENCE [LARGE SCALE GENOMIC DNA]</scope>
    <source>
        <strain evidence="2">NY0173</strain>
    </source>
</reference>
<sequence>MSSISSVVDPSIPLTLLLPSLLALSILVKVAMLQFAVLSQNVLLPSLLCV</sequence>
<keyword evidence="3" id="KW-1185">Reference proteome</keyword>
<comment type="caution">
    <text evidence="2">The sequence shown here is derived from an EMBL/GenBank/DDBJ whole genome shotgun (WGS) entry which is preliminary data.</text>
</comment>
<keyword evidence="1" id="KW-0472">Membrane</keyword>
<proteinExistence type="predicted"/>
<evidence type="ECO:0000313" key="2">
    <source>
        <dbReference type="EMBL" id="GCA64425.1"/>
    </source>
</evidence>
<feature type="transmembrane region" description="Helical" evidence="1">
    <location>
        <begin position="12"/>
        <end position="38"/>
    </location>
</feature>
<evidence type="ECO:0000313" key="3">
    <source>
        <dbReference type="Proteomes" id="UP000265618"/>
    </source>
</evidence>
<dbReference type="EMBL" id="BDIP01007200">
    <property type="protein sequence ID" value="GCA64425.1"/>
    <property type="molecule type" value="Genomic_DNA"/>
</dbReference>
<gene>
    <name evidence="2" type="ORF">KIPB_014236</name>
</gene>
<feature type="non-terminal residue" evidence="2">
    <location>
        <position position="1"/>
    </location>
</feature>
<keyword evidence="1" id="KW-1133">Transmembrane helix</keyword>
<dbReference type="Proteomes" id="UP000265618">
    <property type="component" value="Unassembled WGS sequence"/>
</dbReference>
<keyword evidence="1" id="KW-0812">Transmembrane</keyword>
<accession>A0A391NT69</accession>
<dbReference type="AlphaFoldDB" id="A0A391NT69"/>
<evidence type="ECO:0000256" key="1">
    <source>
        <dbReference type="SAM" id="Phobius"/>
    </source>
</evidence>
<organism evidence="2 3">
    <name type="scientific">Kipferlia bialata</name>
    <dbReference type="NCBI Taxonomy" id="797122"/>
    <lineage>
        <taxon>Eukaryota</taxon>
        <taxon>Metamonada</taxon>
        <taxon>Carpediemonas-like organisms</taxon>
        <taxon>Kipferlia</taxon>
    </lineage>
</organism>
<name>A0A391NT69_9EUKA</name>
<protein>
    <submittedName>
        <fullName evidence="2">Uncharacterized protein</fullName>
    </submittedName>
</protein>